<sequence>MGASTLLIHLSTLYAFQSAVRPTLVLCNFNDVAEPTIKTSFENLHRGTQQPNCRYIVENEVVGMTR</sequence>
<gene>
    <name evidence="2" type="primary">Acey_s0618.g702</name>
    <name evidence="2" type="ORF">Y032_0618g702</name>
</gene>
<name>A0A016WKH4_9BILA</name>
<proteinExistence type="predicted"/>
<accession>A0A016WKH4</accession>
<feature type="chain" id="PRO_5012294270" evidence="1">
    <location>
        <begin position="16"/>
        <end position="66"/>
    </location>
</feature>
<protein>
    <submittedName>
        <fullName evidence="2">Uncharacterized protein</fullName>
    </submittedName>
</protein>
<organism evidence="2 3">
    <name type="scientific">Ancylostoma ceylanicum</name>
    <dbReference type="NCBI Taxonomy" id="53326"/>
    <lineage>
        <taxon>Eukaryota</taxon>
        <taxon>Metazoa</taxon>
        <taxon>Ecdysozoa</taxon>
        <taxon>Nematoda</taxon>
        <taxon>Chromadorea</taxon>
        <taxon>Rhabditida</taxon>
        <taxon>Rhabditina</taxon>
        <taxon>Rhabditomorpha</taxon>
        <taxon>Strongyloidea</taxon>
        <taxon>Ancylostomatidae</taxon>
        <taxon>Ancylostomatinae</taxon>
        <taxon>Ancylostoma</taxon>
    </lineage>
</organism>
<feature type="signal peptide" evidence="1">
    <location>
        <begin position="1"/>
        <end position="15"/>
    </location>
</feature>
<evidence type="ECO:0000313" key="3">
    <source>
        <dbReference type="Proteomes" id="UP000024635"/>
    </source>
</evidence>
<comment type="caution">
    <text evidence="2">The sequence shown here is derived from an EMBL/GenBank/DDBJ whole genome shotgun (WGS) entry which is preliminary data.</text>
</comment>
<dbReference type="AlphaFoldDB" id="A0A016WKH4"/>
<dbReference type="Proteomes" id="UP000024635">
    <property type="component" value="Unassembled WGS sequence"/>
</dbReference>
<evidence type="ECO:0000256" key="1">
    <source>
        <dbReference type="SAM" id="SignalP"/>
    </source>
</evidence>
<keyword evidence="3" id="KW-1185">Reference proteome</keyword>
<keyword evidence="1" id="KW-0732">Signal</keyword>
<evidence type="ECO:0000313" key="2">
    <source>
        <dbReference type="EMBL" id="EYC40339.1"/>
    </source>
</evidence>
<reference evidence="3" key="1">
    <citation type="journal article" date="2015" name="Nat. Genet.">
        <title>The genome and transcriptome of the zoonotic hookworm Ancylostoma ceylanicum identify infection-specific gene families.</title>
        <authorList>
            <person name="Schwarz E.M."/>
            <person name="Hu Y."/>
            <person name="Antoshechkin I."/>
            <person name="Miller M.M."/>
            <person name="Sternberg P.W."/>
            <person name="Aroian R.V."/>
        </authorList>
    </citation>
    <scope>NUCLEOTIDE SEQUENCE</scope>
    <source>
        <strain evidence="3">HY135</strain>
    </source>
</reference>
<dbReference type="EMBL" id="JARK01000218">
    <property type="protein sequence ID" value="EYC40339.1"/>
    <property type="molecule type" value="Genomic_DNA"/>
</dbReference>